<gene>
    <name evidence="3" type="ORF">AVDCRST_MAG06-578</name>
</gene>
<feature type="transmembrane region" description="Helical" evidence="1">
    <location>
        <begin position="12"/>
        <end position="33"/>
    </location>
</feature>
<evidence type="ECO:0000256" key="1">
    <source>
        <dbReference type="RuleBase" id="RU363076"/>
    </source>
</evidence>
<feature type="transmembrane region" description="Helical" evidence="1">
    <location>
        <begin position="220"/>
        <end position="240"/>
    </location>
</feature>
<feature type="region of interest" description="Disordered" evidence="2">
    <location>
        <begin position="132"/>
        <end position="161"/>
    </location>
</feature>
<comment type="similarity">
    <text evidence="1">Belongs to the SURF1 family.</text>
</comment>
<dbReference type="PROSITE" id="PS50895">
    <property type="entry name" value="SURF1"/>
    <property type="match status" value="1"/>
</dbReference>
<dbReference type="CDD" id="cd06662">
    <property type="entry name" value="SURF1"/>
    <property type="match status" value="1"/>
</dbReference>
<dbReference type="Pfam" id="PF02104">
    <property type="entry name" value="SURF1"/>
    <property type="match status" value="1"/>
</dbReference>
<keyword evidence="1" id="KW-0472">Membrane</keyword>
<organism evidence="3">
    <name type="scientific">uncultured Nocardioides sp</name>
    <dbReference type="NCBI Taxonomy" id="198441"/>
    <lineage>
        <taxon>Bacteria</taxon>
        <taxon>Bacillati</taxon>
        <taxon>Actinomycetota</taxon>
        <taxon>Actinomycetes</taxon>
        <taxon>Propionibacteriales</taxon>
        <taxon>Nocardioidaceae</taxon>
        <taxon>Nocardioides</taxon>
        <taxon>environmental samples</taxon>
    </lineage>
</organism>
<comment type="subcellular location">
    <subcellularLocation>
        <location evidence="1">Cell membrane</location>
        <topology evidence="1">Multi-pass membrane protein</topology>
    </subcellularLocation>
</comment>
<reference evidence="3" key="1">
    <citation type="submission" date="2020-02" db="EMBL/GenBank/DDBJ databases">
        <authorList>
            <person name="Meier V. D."/>
        </authorList>
    </citation>
    <scope>NUCLEOTIDE SEQUENCE</scope>
    <source>
        <strain evidence="3">AVDCRST_MAG06</strain>
    </source>
</reference>
<accession>A0A6J4N865</accession>
<dbReference type="EMBL" id="CADCUP010000039">
    <property type="protein sequence ID" value="CAA9376757.1"/>
    <property type="molecule type" value="Genomic_DNA"/>
</dbReference>
<name>A0A6J4N865_9ACTN</name>
<evidence type="ECO:0000313" key="3">
    <source>
        <dbReference type="EMBL" id="CAA9376757.1"/>
    </source>
</evidence>
<sequence length="260" mass="27716">MTAPRLPRLLRPAALGVHLLAAVLVAIAGWLGFWQLEAWQAQRAAEASDLTRTEAVALVDAMGPDDPFPGDRVGQPVTVQGTWVPGGSVYVEGREHDGEPGFWAVTPLAVGGPDAAALLVVRGWAPTVADAGEPPTGQAAVTGWLQPPDGTGQRDEDPGDDVLPQLRIADAIQHVDQDLYGAYAVVDPEAAQSNAGSDTLVPADLAELPKASRFTALRNFLYAIEWWFFGAFAAFIWWRWVRDDSALGSASVEDEVDSVV</sequence>
<dbReference type="RefSeq" id="WP_295656769.1">
    <property type="nucleotide sequence ID" value="NZ_CADCUP010000039.1"/>
</dbReference>
<dbReference type="InterPro" id="IPR002994">
    <property type="entry name" value="Surf1/Shy1"/>
</dbReference>
<keyword evidence="1" id="KW-1133">Transmembrane helix</keyword>
<proteinExistence type="inferred from homology"/>
<protein>
    <recommendedName>
        <fullName evidence="1">SURF1-like protein</fullName>
    </recommendedName>
</protein>
<dbReference type="AlphaFoldDB" id="A0A6J4N865"/>
<evidence type="ECO:0000256" key="2">
    <source>
        <dbReference type="SAM" id="MobiDB-lite"/>
    </source>
</evidence>
<keyword evidence="1" id="KW-1003">Cell membrane</keyword>
<keyword evidence="1" id="KW-0812">Transmembrane</keyword>
<dbReference type="GO" id="GO:0005886">
    <property type="term" value="C:plasma membrane"/>
    <property type="evidence" value="ECO:0007669"/>
    <property type="project" value="UniProtKB-SubCell"/>
</dbReference>